<reference evidence="1" key="1">
    <citation type="submission" date="2007-04" db="EMBL/GenBank/DDBJ databases">
        <authorList>
            <consortium name="The Broad Institute Genome Sequencing Platform"/>
            <person name="Birren B."/>
            <person name="Lander E."/>
            <person name="Galagan J."/>
            <person name="Nusbaum C."/>
            <person name="Devon K."/>
            <person name="Ma L.-J."/>
            <person name="Jaffe D."/>
            <person name="Butler J."/>
            <person name="Alvarez P."/>
            <person name="Gnerre S."/>
            <person name="Grabherr M."/>
            <person name="Kleber M."/>
            <person name="Mauceli E."/>
            <person name="Brockman W."/>
            <person name="MacCallum I.A."/>
            <person name="Young S."/>
            <person name="LaButti K."/>
            <person name="DeCaprio D."/>
            <person name="Crawford M."/>
            <person name="Koehrsen M."/>
            <person name="Engels R."/>
            <person name="Montgomery P."/>
            <person name="Pearson M."/>
            <person name="Howarth C."/>
            <person name="Larson L."/>
            <person name="White J."/>
            <person name="O'Leary S."/>
            <person name="Kodira C."/>
            <person name="Zeng Q."/>
            <person name="Yandava C."/>
            <person name="Alvarado L."/>
            <person name="Kistler C."/>
            <person name="Shim W.-B."/>
            <person name="Kang S."/>
            <person name="Woloshuk C."/>
        </authorList>
    </citation>
    <scope>NUCLEOTIDE SEQUENCE</scope>
    <source>
        <strain evidence="1">4287</strain>
    </source>
</reference>
<dbReference type="RefSeq" id="XP_018234143.1">
    <property type="nucleotide sequence ID" value="XM_018398149.1"/>
</dbReference>
<name>A0A0J9UB57_FUSO4</name>
<evidence type="ECO:0000313" key="1">
    <source>
        <dbReference type="EMBL" id="KNA96097.1"/>
    </source>
</evidence>
<dbReference type="GeneID" id="28958806"/>
<dbReference type="AlphaFoldDB" id="A0A0J9UB57"/>
<organism evidence="1 2">
    <name type="scientific">Fusarium oxysporum f. sp. lycopersici (strain 4287 / CBS 123668 / FGSC 9935 / NRRL 34936)</name>
    <name type="common">Fusarium vascular wilt of tomato</name>
    <dbReference type="NCBI Taxonomy" id="426428"/>
    <lineage>
        <taxon>Eukaryota</taxon>
        <taxon>Fungi</taxon>
        <taxon>Dikarya</taxon>
        <taxon>Ascomycota</taxon>
        <taxon>Pezizomycotina</taxon>
        <taxon>Sordariomycetes</taxon>
        <taxon>Hypocreomycetidae</taxon>
        <taxon>Hypocreales</taxon>
        <taxon>Nectriaceae</taxon>
        <taxon>Fusarium</taxon>
        <taxon>Fusarium oxysporum species complex</taxon>
    </lineage>
</organism>
<sequence>MEVAQVPLGRSSLLSHFLNLLGRPPSTKLNSSIA</sequence>
<gene>
    <name evidence="1" type="ORF">FOXG_18100</name>
</gene>
<evidence type="ECO:0000313" key="2">
    <source>
        <dbReference type="Proteomes" id="UP000009097"/>
    </source>
</evidence>
<accession>A0A0J9UB57</accession>
<dbReference type="EMBL" id="DS231697">
    <property type="protein sequence ID" value="KNA96097.1"/>
    <property type="molecule type" value="Genomic_DNA"/>
</dbReference>
<dbReference type="VEuPathDB" id="FungiDB:FOXG_18100"/>
<reference evidence="1" key="2">
    <citation type="journal article" date="2010" name="Nature">
        <title>Comparative genomics reveals mobile pathogenicity chromosomes in Fusarium.</title>
        <authorList>
            <person name="Ma L.J."/>
            <person name="van der Does H.C."/>
            <person name="Borkovich K.A."/>
            <person name="Coleman J.J."/>
            <person name="Daboussi M.J."/>
            <person name="Di Pietro A."/>
            <person name="Dufresne M."/>
            <person name="Freitag M."/>
            <person name="Grabherr M."/>
            <person name="Henrissat B."/>
            <person name="Houterman P.M."/>
            <person name="Kang S."/>
            <person name="Shim W.B."/>
            <person name="Woloshuk C."/>
            <person name="Xie X."/>
            <person name="Xu J.R."/>
            <person name="Antoniw J."/>
            <person name="Baker S.E."/>
            <person name="Bluhm B.H."/>
            <person name="Breakspear A."/>
            <person name="Brown D.W."/>
            <person name="Butchko R.A."/>
            <person name="Chapman S."/>
            <person name="Coulson R."/>
            <person name="Coutinho P.M."/>
            <person name="Danchin E.G."/>
            <person name="Diener A."/>
            <person name="Gale L.R."/>
            <person name="Gardiner D.M."/>
            <person name="Goff S."/>
            <person name="Hammond-Kosack K.E."/>
            <person name="Hilburn K."/>
            <person name="Hua-Van A."/>
            <person name="Jonkers W."/>
            <person name="Kazan K."/>
            <person name="Kodira C.D."/>
            <person name="Koehrsen M."/>
            <person name="Kumar L."/>
            <person name="Lee Y.H."/>
            <person name="Li L."/>
            <person name="Manners J.M."/>
            <person name="Miranda-Saavedra D."/>
            <person name="Mukherjee M."/>
            <person name="Park G."/>
            <person name="Park J."/>
            <person name="Park S.Y."/>
            <person name="Proctor R.H."/>
            <person name="Regev A."/>
            <person name="Ruiz-Roldan M.C."/>
            <person name="Sain D."/>
            <person name="Sakthikumar S."/>
            <person name="Sykes S."/>
            <person name="Schwartz D.C."/>
            <person name="Turgeon B.G."/>
            <person name="Wapinski I."/>
            <person name="Yoder O."/>
            <person name="Young S."/>
            <person name="Zeng Q."/>
            <person name="Zhou S."/>
            <person name="Galagan J."/>
            <person name="Cuomo C.A."/>
            <person name="Kistler H.C."/>
            <person name="Rep M."/>
        </authorList>
    </citation>
    <scope>NUCLEOTIDE SEQUENCE [LARGE SCALE GENOMIC DNA]</scope>
    <source>
        <strain evidence="1">4287</strain>
    </source>
</reference>
<dbReference type="KEGG" id="fox:FOXG_18100"/>
<dbReference type="Proteomes" id="UP000009097">
    <property type="component" value="Unassembled WGS sequence"/>
</dbReference>
<proteinExistence type="predicted"/>
<protein>
    <submittedName>
        <fullName evidence="1">Uncharacterized protein</fullName>
    </submittedName>
</protein>